<dbReference type="Proteomes" id="UP000299102">
    <property type="component" value="Unassembled WGS sequence"/>
</dbReference>
<proteinExistence type="predicted"/>
<organism evidence="1 2">
    <name type="scientific">Eumeta variegata</name>
    <name type="common">Bagworm moth</name>
    <name type="synonym">Eumeta japonica</name>
    <dbReference type="NCBI Taxonomy" id="151549"/>
    <lineage>
        <taxon>Eukaryota</taxon>
        <taxon>Metazoa</taxon>
        <taxon>Ecdysozoa</taxon>
        <taxon>Arthropoda</taxon>
        <taxon>Hexapoda</taxon>
        <taxon>Insecta</taxon>
        <taxon>Pterygota</taxon>
        <taxon>Neoptera</taxon>
        <taxon>Endopterygota</taxon>
        <taxon>Lepidoptera</taxon>
        <taxon>Glossata</taxon>
        <taxon>Ditrysia</taxon>
        <taxon>Tineoidea</taxon>
        <taxon>Psychidae</taxon>
        <taxon>Oiketicinae</taxon>
        <taxon>Eumeta</taxon>
    </lineage>
</organism>
<keyword evidence="2" id="KW-1185">Reference proteome</keyword>
<sequence length="169" mass="19148">MTSRFRGALRAPPASRFAMTFRQHSYKHSDVLCKPICVSAGSHKNGPNARAVVRPADASCASIIHHRRWCRLNRLDEAAPPYLTPPRMSNQSVYAPFILTQALESLYRDCSARIDSLLTPCTVRVLYVSFLLMSFFQIYESTENLLAHVQKILNFSQGKLDLPLVKKHM</sequence>
<dbReference type="EMBL" id="BGZK01001386">
    <property type="protein sequence ID" value="GBP78791.1"/>
    <property type="molecule type" value="Genomic_DNA"/>
</dbReference>
<name>A0A4C1YQR0_EUMVA</name>
<dbReference type="AlphaFoldDB" id="A0A4C1YQR0"/>
<accession>A0A4C1YQR0</accession>
<evidence type="ECO:0000313" key="2">
    <source>
        <dbReference type="Proteomes" id="UP000299102"/>
    </source>
</evidence>
<comment type="caution">
    <text evidence="1">The sequence shown here is derived from an EMBL/GenBank/DDBJ whole genome shotgun (WGS) entry which is preliminary data.</text>
</comment>
<protein>
    <submittedName>
        <fullName evidence="1">Uncharacterized protein</fullName>
    </submittedName>
</protein>
<gene>
    <name evidence="1" type="ORF">EVAR_58843_1</name>
</gene>
<evidence type="ECO:0000313" key="1">
    <source>
        <dbReference type="EMBL" id="GBP78791.1"/>
    </source>
</evidence>
<reference evidence="1 2" key="1">
    <citation type="journal article" date="2019" name="Commun. Biol.">
        <title>The bagworm genome reveals a unique fibroin gene that provides high tensile strength.</title>
        <authorList>
            <person name="Kono N."/>
            <person name="Nakamura H."/>
            <person name="Ohtoshi R."/>
            <person name="Tomita M."/>
            <person name="Numata K."/>
            <person name="Arakawa K."/>
        </authorList>
    </citation>
    <scope>NUCLEOTIDE SEQUENCE [LARGE SCALE GENOMIC DNA]</scope>
</reference>